<proteinExistence type="predicted"/>
<evidence type="ECO:0000313" key="1">
    <source>
        <dbReference type="EMBL" id="WOC31806.1"/>
    </source>
</evidence>
<protein>
    <recommendedName>
        <fullName evidence="3">Helix-turn-helix domain-containing protein</fullName>
    </recommendedName>
</protein>
<dbReference type="AlphaFoldDB" id="A0AA97DAG4"/>
<reference evidence="2" key="2">
    <citation type="submission" date="2024-06" db="EMBL/GenBank/DDBJ databases">
        <title>Caproicibacterium argilliputei sp. nov, a novel caproic acid producing anaerobic bacterium isolated from pit mud.</title>
        <authorList>
            <person name="Zeng C."/>
        </authorList>
    </citation>
    <scope>NUCLEOTIDE SEQUENCE [LARGE SCALE GENOMIC DNA]</scope>
    <source>
        <strain evidence="2">ZCY20-5</strain>
    </source>
</reference>
<dbReference type="KEGG" id="carl:PXC00_11495"/>
<dbReference type="InterPro" id="IPR009057">
    <property type="entry name" value="Homeodomain-like_sf"/>
</dbReference>
<gene>
    <name evidence="1" type="ORF">PXC00_11495</name>
</gene>
<evidence type="ECO:0000313" key="2">
    <source>
        <dbReference type="Proteomes" id="UP001300604"/>
    </source>
</evidence>
<evidence type="ECO:0008006" key="3">
    <source>
        <dbReference type="Google" id="ProtNLM"/>
    </source>
</evidence>
<dbReference type="SUPFAM" id="SSF46689">
    <property type="entry name" value="Homeodomain-like"/>
    <property type="match status" value="1"/>
</dbReference>
<organism evidence="1 2">
    <name type="scientific">Caproicibacterium argilliputei</name>
    <dbReference type="NCBI Taxonomy" id="3030016"/>
    <lineage>
        <taxon>Bacteria</taxon>
        <taxon>Bacillati</taxon>
        <taxon>Bacillota</taxon>
        <taxon>Clostridia</taxon>
        <taxon>Eubacteriales</taxon>
        <taxon>Oscillospiraceae</taxon>
        <taxon>Caproicibacterium</taxon>
    </lineage>
</organism>
<keyword evidence="2" id="KW-1185">Reference proteome</keyword>
<dbReference type="Proteomes" id="UP001300604">
    <property type="component" value="Chromosome"/>
</dbReference>
<dbReference type="RefSeq" id="WP_275846755.1">
    <property type="nucleotide sequence ID" value="NZ_CP135996.1"/>
</dbReference>
<reference evidence="2" key="3">
    <citation type="submission" date="2024-06" db="EMBL/GenBank/DDBJ databases">
        <authorList>
            <person name="Zeng C."/>
        </authorList>
    </citation>
    <scope>NUCLEOTIDE SEQUENCE [LARGE SCALE GENOMIC DNA]</scope>
    <source>
        <strain evidence="2">ZCY20-5</strain>
    </source>
</reference>
<sequence length="88" mass="10521">MNGVTQDMKYRLSLICYAEKFGVSRASRKYNRSRSYIYFWKARYDGTLSSLANHSNRPHSHPNQHTEEELELIRNMRRRNPELGMIEL</sequence>
<accession>A0AA97DAG4</accession>
<dbReference type="EMBL" id="CP135996">
    <property type="protein sequence ID" value="WOC31806.1"/>
    <property type="molecule type" value="Genomic_DNA"/>
</dbReference>
<name>A0AA97DAG4_9FIRM</name>
<reference evidence="1 2" key="1">
    <citation type="submission" date="2024-06" db="EMBL/GenBank/DDBJ databases">
        <title>Caproicibacterium argilliputei sp. nov, a novel caproic acid producing anaerobic bacterium isolated from pit mud.</title>
        <authorList>
            <person name="Xia S."/>
        </authorList>
    </citation>
    <scope>NUCLEOTIDE SEQUENCE [LARGE SCALE GENOMIC DNA]</scope>
    <source>
        <strain evidence="1 2">ZCY20-5</strain>
    </source>
</reference>